<keyword evidence="2" id="KW-0472">Membrane</keyword>
<evidence type="ECO:0000313" key="4">
    <source>
        <dbReference type="EMBL" id="SPO25704.1"/>
    </source>
</evidence>
<feature type="chain" id="PRO_5022808617" description="Mid2 domain-containing protein" evidence="3">
    <location>
        <begin position="31"/>
        <end position="505"/>
    </location>
</feature>
<feature type="compositionally biased region" description="Basic and acidic residues" evidence="1">
    <location>
        <begin position="496"/>
        <end position="505"/>
    </location>
</feature>
<evidence type="ECO:0000313" key="5">
    <source>
        <dbReference type="Proteomes" id="UP000324022"/>
    </source>
</evidence>
<feature type="compositionally biased region" description="Polar residues" evidence="1">
    <location>
        <begin position="152"/>
        <end position="169"/>
    </location>
</feature>
<gene>
    <name evidence="4" type="ORF">UTRI_03069</name>
</gene>
<dbReference type="OrthoDB" id="10399635at2759"/>
<keyword evidence="3" id="KW-0732">Signal</keyword>
<feature type="compositionally biased region" description="Basic and acidic residues" evidence="1">
    <location>
        <begin position="116"/>
        <end position="138"/>
    </location>
</feature>
<evidence type="ECO:0000256" key="2">
    <source>
        <dbReference type="SAM" id="Phobius"/>
    </source>
</evidence>
<name>A0A5C3E4V7_9BASI</name>
<feature type="compositionally biased region" description="Polar residues" evidence="1">
    <location>
        <begin position="362"/>
        <end position="383"/>
    </location>
</feature>
<dbReference type="AlphaFoldDB" id="A0A5C3E4V7"/>
<feature type="compositionally biased region" description="Low complexity" evidence="1">
    <location>
        <begin position="257"/>
        <end position="293"/>
    </location>
</feature>
<evidence type="ECO:0000256" key="3">
    <source>
        <dbReference type="SAM" id="SignalP"/>
    </source>
</evidence>
<keyword evidence="2" id="KW-1133">Transmembrane helix</keyword>
<feature type="region of interest" description="Disordered" evidence="1">
    <location>
        <begin position="336"/>
        <end position="505"/>
    </location>
</feature>
<feature type="compositionally biased region" description="Low complexity" evidence="1">
    <location>
        <begin position="170"/>
        <end position="246"/>
    </location>
</feature>
<evidence type="ECO:0000256" key="1">
    <source>
        <dbReference type="SAM" id="MobiDB-lite"/>
    </source>
</evidence>
<keyword evidence="5" id="KW-1185">Reference proteome</keyword>
<accession>A0A5C3E4V7</accession>
<dbReference type="Proteomes" id="UP000324022">
    <property type="component" value="Unassembled WGS sequence"/>
</dbReference>
<evidence type="ECO:0008006" key="6">
    <source>
        <dbReference type="Google" id="ProtNLM"/>
    </source>
</evidence>
<feature type="compositionally biased region" description="Pro residues" evidence="1">
    <location>
        <begin position="247"/>
        <end position="256"/>
    </location>
</feature>
<keyword evidence="2" id="KW-0812">Transmembrane</keyword>
<protein>
    <recommendedName>
        <fullName evidence="6">Mid2 domain-containing protein</fullName>
    </recommendedName>
</protein>
<feature type="transmembrane region" description="Helical" evidence="2">
    <location>
        <begin position="312"/>
        <end position="334"/>
    </location>
</feature>
<feature type="compositionally biased region" description="Low complexity" evidence="1">
    <location>
        <begin position="42"/>
        <end position="52"/>
    </location>
</feature>
<feature type="compositionally biased region" description="Basic and acidic residues" evidence="1">
    <location>
        <begin position="75"/>
        <end position="90"/>
    </location>
</feature>
<dbReference type="EMBL" id="OOIN01000012">
    <property type="protein sequence ID" value="SPO25704.1"/>
    <property type="molecule type" value="Genomic_DNA"/>
</dbReference>
<feature type="region of interest" description="Disordered" evidence="1">
    <location>
        <begin position="41"/>
        <end position="309"/>
    </location>
</feature>
<feature type="compositionally biased region" description="Polar residues" evidence="1">
    <location>
        <begin position="294"/>
        <end position="307"/>
    </location>
</feature>
<proteinExistence type="predicted"/>
<reference evidence="4 5" key="1">
    <citation type="submission" date="2018-03" db="EMBL/GenBank/DDBJ databases">
        <authorList>
            <person name="Guldener U."/>
        </authorList>
    </citation>
    <scope>NUCLEOTIDE SEQUENCE [LARGE SCALE GENOMIC DNA]</scope>
    <source>
        <strain evidence="4 5">NBRC100155</strain>
    </source>
</reference>
<sequence>MVKFRSWMESRCMAMQLALCLLIGLRLVSASLQQSTCGLRKTSTSASSQQDTSDQHRIAPPTSKWSVEMLGSLSHDSKAEHHRDSTERTSSDTMMVVREASGTKRSLKSDTNPCRSEGRSEGREEGREKHRTSAEDHLSPCPPAIAADSVSDPGSTHFSATSLKQTQFESSNNVSSSSPSNPFSSPLSPSSDSLLGSSGSDSFPLDSSSSAGSGSSGSNALSSSSFSPSSSLSGSSSISTNSDSPLVPSPTDPDPSTPMSSSLPDINYGTSKDNSSSPNPTPNQSPTNSTLSNGNLDSPTDQAPPSQTKTTAVVVGVTVPVGVIAMGLVALAVLHKQRQRRKKMQSVQSVEGARDEEMVDTPATQQTTLKLPLQDATSATPSQAAIRLEEETDAQPHEGSDQESNVSHTTASSQPVPPAPSSSYAHESRSGPTESPRSVGAIRGNTLKRKPVPALLETFEPAKMSPHPATNASQDEEAASLPVPGTSEGASSVGHSRVDHTGASS</sequence>
<feature type="signal peptide" evidence="3">
    <location>
        <begin position="1"/>
        <end position="30"/>
    </location>
</feature>
<organism evidence="4 5">
    <name type="scientific">Ustilago trichophora</name>
    <dbReference type="NCBI Taxonomy" id="86804"/>
    <lineage>
        <taxon>Eukaryota</taxon>
        <taxon>Fungi</taxon>
        <taxon>Dikarya</taxon>
        <taxon>Basidiomycota</taxon>
        <taxon>Ustilaginomycotina</taxon>
        <taxon>Ustilaginomycetes</taxon>
        <taxon>Ustilaginales</taxon>
        <taxon>Ustilaginaceae</taxon>
        <taxon>Ustilago</taxon>
    </lineage>
</organism>